<evidence type="ECO:0000256" key="1">
    <source>
        <dbReference type="ARBA" id="ARBA00022679"/>
    </source>
</evidence>
<dbReference type="InterPro" id="IPR016181">
    <property type="entry name" value="Acyl_CoA_acyltransferase"/>
</dbReference>
<dbReference type="PANTHER" id="PTHR43877">
    <property type="entry name" value="AMINOALKYLPHOSPHONATE N-ACETYLTRANSFERASE-RELATED-RELATED"/>
    <property type="match status" value="1"/>
</dbReference>
<dbReference type="PANTHER" id="PTHR43877:SF2">
    <property type="entry name" value="AMINOALKYLPHOSPHONATE N-ACETYLTRANSFERASE-RELATED"/>
    <property type="match status" value="1"/>
</dbReference>
<evidence type="ECO:0000313" key="4">
    <source>
        <dbReference type="EMBL" id="QOL81629.1"/>
    </source>
</evidence>
<keyword evidence="5" id="KW-1185">Reference proteome</keyword>
<dbReference type="GO" id="GO:0016747">
    <property type="term" value="F:acyltransferase activity, transferring groups other than amino-acyl groups"/>
    <property type="evidence" value="ECO:0007669"/>
    <property type="project" value="InterPro"/>
</dbReference>
<dbReference type="KEGG" id="pshq:F3W81_12815"/>
<feature type="domain" description="N-acetyltransferase" evidence="3">
    <location>
        <begin position="1"/>
        <end position="155"/>
    </location>
</feature>
<reference evidence="4 5" key="1">
    <citation type="submission" date="2019-10" db="EMBL/GenBank/DDBJ databases">
        <title>Pseudopuniceibacterium sp. HQ09 islated from Antarctica.</title>
        <authorList>
            <person name="Liao L."/>
            <person name="Su S."/>
            <person name="Chen B."/>
            <person name="Yu Y."/>
        </authorList>
    </citation>
    <scope>NUCLEOTIDE SEQUENCE [LARGE SCALE GENOMIC DNA]</scope>
    <source>
        <strain evidence="4 5">HQ09</strain>
    </source>
</reference>
<dbReference type="Gene3D" id="3.40.630.30">
    <property type="match status" value="1"/>
</dbReference>
<dbReference type="Pfam" id="PF00583">
    <property type="entry name" value="Acetyltransf_1"/>
    <property type="match status" value="1"/>
</dbReference>
<evidence type="ECO:0000256" key="2">
    <source>
        <dbReference type="ARBA" id="ARBA00023315"/>
    </source>
</evidence>
<evidence type="ECO:0000259" key="3">
    <source>
        <dbReference type="PROSITE" id="PS51186"/>
    </source>
</evidence>
<dbReference type="AlphaFoldDB" id="A0A7L9WN22"/>
<gene>
    <name evidence="4" type="ORF">F3W81_12815</name>
</gene>
<dbReference type="EMBL" id="CP045201">
    <property type="protein sequence ID" value="QOL81629.1"/>
    <property type="molecule type" value="Genomic_DNA"/>
</dbReference>
<dbReference type="InterPro" id="IPR050832">
    <property type="entry name" value="Bact_Acetyltransf"/>
</dbReference>
<dbReference type="CDD" id="cd04301">
    <property type="entry name" value="NAT_SF"/>
    <property type="match status" value="1"/>
</dbReference>
<name>A0A7L9WN22_9RHOB</name>
<dbReference type="SUPFAM" id="SSF55729">
    <property type="entry name" value="Acyl-CoA N-acyltransferases (Nat)"/>
    <property type="match status" value="1"/>
</dbReference>
<keyword evidence="2" id="KW-0012">Acyltransferase</keyword>
<proteinExistence type="predicted"/>
<accession>A0A7L9WN22</accession>
<evidence type="ECO:0000313" key="5">
    <source>
        <dbReference type="Proteomes" id="UP000594118"/>
    </source>
</evidence>
<organism evidence="4 5">
    <name type="scientific">Pseudooceanicola spongiae</name>
    <dbReference type="NCBI Taxonomy" id="2613965"/>
    <lineage>
        <taxon>Bacteria</taxon>
        <taxon>Pseudomonadati</taxon>
        <taxon>Pseudomonadota</taxon>
        <taxon>Alphaproteobacteria</taxon>
        <taxon>Rhodobacterales</taxon>
        <taxon>Paracoccaceae</taxon>
        <taxon>Pseudooceanicola</taxon>
    </lineage>
</organism>
<protein>
    <submittedName>
        <fullName evidence="4">GNAT family N-acetyltransferase</fullName>
    </submittedName>
</protein>
<keyword evidence="1 4" id="KW-0808">Transferase</keyword>
<dbReference type="InterPro" id="IPR000182">
    <property type="entry name" value="GNAT_dom"/>
</dbReference>
<sequence>MRPKRLTPTDDFTALHQLLVTAFAYMEGRIDPPSSLHRMTPQTLARDAAQAEVWALHDADTLLACMILTPKPDHLYLGKLATAQGHRGKGLARQMIAHAEARARALHLPTIQLQTRIELTENHTTFQRLGFREIASTAHPGYDRPTSLTFAKPLTPQGDHP</sequence>
<dbReference type="RefSeq" id="WP_193079544.1">
    <property type="nucleotide sequence ID" value="NZ_CP045201.1"/>
</dbReference>
<dbReference type="PROSITE" id="PS51186">
    <property type="entry name" value="GNAT"/>
    <property type="match status" value="1"/>
</dbReference>
<dbReference type="Proteomes" id="UP000594118">
    <property type="component" value="Chromosome"/>
</dbReference>